<dbReference type="AlphaFoldDB" id="A0A8T1RHB6"/>
<dbReference type="EMBL" id="CM031810">
    <property type="protein sequence ID" value="KAG6665989.1"/>
    <property type="molecule type" value="Genomic_DNA"/>
</dbReference>
<keyword evidence="4" id="KW-1185">Reference proteome</keyword>
<dbReference type="PANTHER" id="PTHR36354">
    <property type="entry name" value="IMPORT INNER MEMBRANE TRANSLOCASE SUBUNIT"/>
    <property type="match status" value="1"/>
</dbReference>
<evidence type="ECO:0000313" key="4">
    <source>
        <dbReference type="Proteomes" id="UP000811609"/>
    </source>
</evidence>
<reference evidence="3" key="2">
    <citation type="submission" date="2021-01" db="EMBL/GenBank/DDBJ databases">
        <authorList>
            <person name="Lovell J.T."/>
            <person name="Bentley N."/>
            <person name="Bhattarai G."/>
            <person name="Jenkins J.W."/>
            <person name="Sreedasyam A."/>
            <person name="Alarcon Y."/>
            <person name="Bock C."/>
            <person name="Boston L."/>
            <person name="Carlson J."/>
            <person name="Cervantes K."/>
            <person name="Clermont K."/>
            <person name="Krom N."/>
            <person name="Kubenka K."/>
            <person name="Mamidi S."/>
            <person name="Mattison C."/>
            <person name="Monteros M."/>
            <person name="Pisani C."/>
            <person name="Plott C."/>
            <person name="Rajasekar S."/>
            <person name="Rhein H.S."/>
            <person name="Rohla C."/>
            <person name="Song M."/>
            <person name="Hilaire R.S."/>
            <person name="Shu S."/>
            <person name="Wells L."/>
            <person name="Wang X."/>
            <person name="Webber J."/>
            <person name="Heerema R.J."/>
            <person name="Klein P."/>
            <person name="Conner P."/>
            <person name="Grauke L."/>
            <person name="Grimwood J."/>
            <person name="Schmutz J."/>
            <person name="Randall J.J."/>
        </authorList>
    </citation>
    <scope>NUCLEOTIDE SEQUENCE</scope>
    <source>
        <tissue evidence="3">Leaf</tissue>
    </source>
</reference>
<reference evidence="2" key="1">
    <citation type="submission" date="2020-12" db="EMBL/GenBank/DDBJ databases">
        <title>WGS assembly of Carya illinoinensis cv. Pawnee.</title>
        <authorList>
            <person name="Platts A."/>
            <person name="Shu S."/>
            <person name="Wright S."/>
            <person name="Barry K."/>
            <person name="Edger P."/>
            <person name="Pires J.C."/>
            <person name="Schmutz J."/>
        </authorList>
    </citation>
    <scope>NUCLEOTIDE SEQUENCE</scope>
    <source>
        <tissue evidence="2">Leaf</tissue>
    </source>
</reference>
<name>A0A8T1RHB6_CARIL</name>
<sequence>MSKSSLRVIRGGLVLHYNHLSISNCSPSSSSNPNIVFASAIRAYSSLSPSNSRSSLISQSHSKPTFLNALNFHSFSFSPSSLSLTKKPAHSPISISGVRIRFISMNPNLGKEVFWDKPVTALTSTFSRYREAIGLQIEAFCKRNSVILIGAGGLLVCAFLWRIMFGIAKTFVGLSEGMAKYGFLALSSAIVAFAGLYLRSRFTINPDKVYRMAMRRLNTSAGILEVMGAPLTGTDLRAYVMSGGDLTVKNFKPSFRSKRCFLIFPIQGSERKGLISVEVKN</sequence>
<dbReference type="EMBL" id="CM031810">
    <property type="protein sequence ID" value="KAG6665988.1"/>
    <property type="molecule type" value="Genomic_DNA"/>
</dbReference>
<feature type="transmembrane region" description="Helical" evidence="1">
    <location>
        <begin position="179"/>
        <end position="198"/>
    </location>
</feature>
<keyword evidence="1" id="KW-0812">Transmembrane</keyword>
<evidence type="ECO:0000313" key="3">
    <source>
        <dbReference type="EMBL" id="KAG6728872.1"/>
    </source>
</evidence>
<dbReference type="Proteomes" id="UP000811246">
    <property type="component" value="Chromosome 2"/>
</dbReference>
<protein>
    <submittedName>
        <fullName evidence="2">Uncharacterized protein</fullName>
    </submittedName>
</protein>
<comment type="caution">
    <text evidence="2">The sequence shown here is derived from an EMBL/GenBank/DDBJ whole genome shotgun (WGS) entry which is preliminary data.</text>
</comment>
<keyword evidence="1" id="KW-0472">Membrane</keyword>
<gene>
    <name evidence="2" type="ORF">CIPAW_02G199300</name>
    <name evidence="3" type="ORF">I3842_02G196400</name>
</gene>
<dbReference type="PANTHER" id="PTHR36354:SF2">
    <property type="entry name" value="IMPORT INNER MEMBRANE TRANSLOCASE SUBUNIT"/>
    <property type="match status" value="1"/>
</dbReference>
<dbReference type="Proteomes" id="UP000811609">
    <property type="component" value="Chromosome 2"/>
</dbReference>
<dbReference type="OrthoDB" id="2016421at2759"/>
<evidence type="ECO:0000256" key="1">
    <source>
        <dbReference type="SAM" id="Phobius"/>
    </source>
</evidence>
<accession>A0A8T1RHB6</accession>
<dbReference type="EMBL" id="CM031826">
    <property type="protein sequence ID" value="KAG6728872.1"/>
    <property type="molecule type" value="Genomic_DNA"/>
</dbReference>
<feature type="transmembrane region" description="Helical" evidence="1">
    <location>
        <begin position="146"/>
        <end position="167"/>
    </location>
</feature>
<proteinExistence type="predicted"/>
<evidence type="ECO:0000313" key="2">
    <source>
        <dbReference type="EMBL" id="KAG6665989.1"/>
    </source>
</evidence>
<organism evidence="2 4">
    <name type="scientific">Carya illinoinensis</name>
    <name type="common">Pecan</name>
    <dbReference type="NCBI Taxonomy" id="32201"/>
    <lineage>
        <taxon>Eukaryota</taxon>
        <taxon>Viridiplantae</taxon>
        <taxon>Streptophyta</taxon>
        <taxon>Embryophyta</taxon>
        <taxon>Tracheophyta</taxon>
        <taxon>Spermatophyta</taxon>
        <taxon>Magnoliopsida</taxon>
        <taxon>eudicotyledons</taxon>
        <taxon>Gunneridae</taxon>
        <taxon>Pentapetalae</taxon>
        <taxon>rosids</taxon>
        <taxon>fabids</taxon>
        <taxon>Fagales</taxon>
        <taxon>Juglandaceae</taxon>
        <taxon>Carya</taxon>
    </lineage>
</organism>
<keyword evidence="1" id="KW-1133">Transmembrane helix</keyword>